<evidence type="ECO:0000256" key="3">
    <source>
        <dbReference type="ARBA" id="ARBA00005663"/>
    </source>
</evidence>
<dbReference type="GO" id="GO:0000049">
    <property type="term" value="F:tRNA binding"/>
    <property type="evidence" value="ECO:0007669"/>
    <property type="project" value="UniProtKB-KW"/>
</dbReference>
<evidence type="ECO:0000256" key="8">
    <source>
        <dbReference type="ARBA" id="ARBA00022694"/>
    </source>
</evidence>
<accession>A0A2U8I4M3</accession>
<keyword evidence="10" id="KW-0479">Metal-binding</keyword>
<keyword evidence="7" id="KW-0820">tRNA-binding</keyword>
<comment type="subcellular location">
    <subcellularLocation>
        <location evidence="2">Cytoplasm</location>
    </subcellularLocation>
</comment>
<dbReference type="GO" id="GO:0008033">
    <property type="term" value="P:tRNA processing"/>
    <property type="evidence" value="ECO:0007669"/>
    <property type="project" value="UniProtKB-KW"/>
</dbReference>
<dbReference type="SUPFAM" id="SSF50249">
    <property type="entry name" value="Nucleic acid-binding proteins"/>
    <property type="match status" value="1"/>
</dbReference>
<dbReference type="InterPro" id="IPR004659">
    <property type="entry name" value="RNase_E/G"/>
</dbReference>
<proteinExistence type="inferred from homology"/>
<evidence type="ECO:0000256" key="1">
    <source>
        <dbReference type="ARBA" id="ARBA00001946"/>
    </source>
</evidence>
<evidence type="ECO:0000256" key="7">
    <source>
        <dbReference type="ARBA" id="ARBA00022555"/>
    </source>
</evidence>
<keyword evidence="18" id="KW-1185">Reference proteome</keyword>
<comment type="cofactor">
    <cofactor evidence="1">
        <name>Mg(2+)</name>
        <dbReference type="ChEBI" id="CHEBI:18420"/>
    </cofactor>
</comment>
<dbReference type="GO" id="GO:0019843">
    <property type="term" value="F:rRNA binding"/>
    <property type="evidence" value="ECO:0007669"/>
    <property type="project" value="UniProtKB-KW"/>
</dbReference>
<evidence type="ECO:0000256" key="15">
    <source>
        <dbReference type="ARBA" id="ARBA00022884"/>
    </source>
</evidence>
<dbReference type="OrthoDB" id="9804278at2"/>
<dbReference type="GO" id="GO:0004540">
    <property type="term" value="F:RNA nuclease activity"/>
    <property type="evidence" value="ECO:0007669"/>
    <property type="project" value="InterPro"/>
</dbReference>
<keyword evidence="6" id="KW-0698">rRNA processing</keyword>
<evidence type="ECO:0000256" key="9">
    <source>
        <dbReference type="ARBA" id="ARBA00022722"/>
    </source>
</evidence>
<dbReference type="AlphaFoldDB" id="A0A2U8I4M3"/>
<evidence type="ECO:0000256" key="13">
    <source>
        <dbReference type="ARBA" id="ARBA00022801"/>
    </source>
</evidence>
<dbReference type="Pfam" id="PF20833">
    <property type="entry name" value="RNase_E_G_Thio"/>
    <property type="match status" value="1"/>
</dbReference>
<evidence type="ECO:0000256" key="5">
    <source>
        <dbReference type="ARBA" id="ARBA00022490"/>
    </source>
</evidence>
<dbReference type="GO" id="GO:0005737">
    <property type="term" value="C:cytoplasm"/>
    <property type="evidence" value="ECO:0007669"/>
    <property type="project" value="UniProtKB-SubCell"/>
</dbReference>
<dbReference type="Pfam" id="PF10150">
    <property type="entry name" value="RNase_E_G"/>
    <property type="match status" value="1"/>
</dbReference>
<dbReference type="SMART" id="SM00316">
    <property type="entry name" value="S1"/>
    <property type="match status" value="1"/>
</dbReference>
<keyword evidence="12" id="KW-0255">Endonuclease</keyword>
<keyword evidence="15" id="KW-0694">RNA-binding</keyword>
<feature type="domain" description="S1 motif" evidence="16">
    <location>
        <begin position="39"/>
        <end position="122"/>
    </location>
</feature>
<dbReference type="EMBL" id="CP021659">
    <property type="protein sequence ID" value="AWK14093.1"/>
    <property type="molecule type" value="Genomic_DNA"/>
</dbReference>
<dbReference type="STRING" id="1878942.GCA_900128755_01727"/>
<gene>
    <name evidence="17" type="ORF">CCS41_05725</name>
</gene>
<evidence type="ECO:0000256" key="11">
    <source>
        <dbReference type="ARBA" id="ARBA00022730"/>
    </source>
</evidence>
<dbReference type="KEGG" id="fsm:CCS41_05725"/>
<dbReference type="InterPro" id="IPR003029">
    <property type="entry name" value="S1_domain"/>
</dbReference>
<keyword evidence="9" id="KW-0540">Nuclease</keyword>
<dbReference type="NCBIfam" id="NF008689">
    <property type="entry name" value="PRK11712.1"/>
    <property type="match status" value="1"/>
</dbReference>
<evidence type="ECO:0000256" key="14">
    <source>
        <dbReference type="ARBA" id="ARBA00022842"/>
    </source>
</evidence>
<dbReference type="InterPro" id="IPR019307">
    <property type="entry name" value="RNA-bd_AU-1/RNase_E/G"/>
</dbReference>
<evidence type="ECO:0000313" key="17">
    <source>
        <dbReference type="EMBL" id="AWK14093.1"/>
    </source>
</evidence>
<evidence type="ECO:0000256" key="12">
    <source>
        <dbReference type="ARBA" id="ARBA00022759"/>
    </source>
</evidence>
<keyword evidence="11" id="KW-0699">rRNA-binding</keyword>
<dbReference type="CDD" id="cd04453">
    <property type="entry name" value="S1_RNase_E"/>
    <property type="match status" value="1"/>
</dbReference>
<dbReference type="NCBIfam" id="TIGR00757">
    <property type="entry name" value="RNaseEG"/>
    <property type="match status" value="1"/>
</dbReference>
<evidence type="ECO:0000259" key="16">
    <source>
        <dbReference type="PROSITE" id="PS50126"/>
    </source>
</evidence>
<dbReference type="PROSITE" id="PS50126">
    <property type="entry name" value="S1"/>
    <property type="match status" value="1"/>
</dbReference>
<keyword evidence="5" id="KW-0963">Cytoplasm</keyword>
<sequence length="498" mass="56552">MTTELLVNITAYETRIAYIDDGIVQEIHIEREAKKGIVGNIYKGFVGRVLPGMQAAFVDIGLEKAGFLHASDIVSDTPYTAKDETKKIQNRDIAELVDSGKSLMVQVVKEPLGTKGARLTTDISLPSRYLVLMPKVAHVGVSRRIENEKERERLKSIITSHCGPVQGFIVRTAAENISEEELLADVIFLKRLWEKITKRKKNSTVKSDILYRELSLEQRILRDFAAAELDRILVDSKLTYDLLVKFTTEYIPAMVPKLEHYTGNQPLFARHNVEKEIQYSLDRKVVLRSGGYLVFDQTEAMTTIDINTGAFVGQRNLDETIFNTNIEATQVIARQLRLRNLGGIIIIDFIDMNSQEHRQKVLQALEQALSKDRVKTTFSDFSQLGLVEMTRKRTRESIEHVLCHHCPNCHGRGTIKSLETVCYEILREILRFRHDYPANDLLVCTSSAVSNALKNEESDVLAAIETVTGKPIKIQVEPLYRQEQFHLRCMSDKYSVAT</sequence>
<dbReference type="GO" id="GO:0016787">
    <property type="term" value="F:hydrolase activity"/>
    <property type="evidence" value="ECO:0007669"/>
    <property type="project" value="UniProtKB-KW"/>
</dbReference>
<dbReference type="Gene3D" id="2.40.50.140">
    <property type="entry name" value="Nucleic acid-binding proteins"/>
    <property type="match status" value="1"/>
</dbReference>
<name>A0A2U8I4M3_9GAMM</name>
<dbReference type="GO" id="GO:0004519">
    <property type="term" value="F:endonuclease activity"/>
    <property type="evidence" value="ECO:0007669"/>
    <property type="project" value="UniProtKB-KW"/>
</dbReference>
<dbReference type="Gene3D" id="3.40.1260.20">
    <property type="entry name" value="Ribonuclease E, catalytic domain"/>
    <property type="match status" value="1"/>
</dbReference>
<dbReference type="GO" id="GO:0006364">
    <property type="term" value="P:rRNA processing"/>
    <property type="evidence" value="ECO:0007669"/>
    <property type="project" value="UniProtKB-KW"/>
</dbReference>
<dbReference type="FunFam" id="2.40.50.140:FF:000028">
    <property type="entry name" value="Ribonuclease G"/>
    <property type="match status" value="1"/>
</dbReference>
<dbReference type="InterPro" id="IPR012340">
    <property type="entry name" value="NA-bd_OB-fold"/>
</dbReference>
<organism evidence="17 18">
    <name type="scientific">Candidatus Fukatsuia symbiotica</name>
    <dbReference type="NCBI Taxonomy" id="1878942"/>
    <lineage>
        <taxon>Bacteria</taxon>
        <taxon>Pseudomonadati</taxon>
        <taxon>Pseudomonadota</taxon>
        <taxon>Gammaproteobacteria</taxon>
        <taxon>Enterobacterales</taxon>
        <taxon>Yersiniaceae</taxon>
        <taxon>Candidatus Fukatsuia</taxon>
    </lineage>
</organism>
<evidence type="ECO:0000256" key="2">
    <source>
        <dbReference type="ARBA" id="ARBA00004496"/>
    </source>
</evidence>
<evidence type="ECO:0000256" key="6">
    <source>
        <dbReference type="ARBA" id="ARBA00022552"/>
    </source>
</evidence>
<dbReference type="RefSeq" id="WP_072550997.1">
    <property type="nucleotide sequence ID" value="NZ_CP021659.1"/>
</dbReference>
<evidence type="ECO:0000256" key="4">
    <source>
        <dbReference type="ARBA" id="ARBA00017719"/>
    </source>
</evidence>
<keyword evidence="14" id="KW-0460">Magnesium</keyword>
<dbReference type="InterPro" id="IPR048583">
    <property type="entry name" value="RNase_E_G_thioredoxin-like"/>
</dbReference>
<keyword evidence="13" id="KW-0378">Hydrolase</keyword>
<protein>
    <recommendedName>
        <fullName evidence="4">Ribonuclease G</fullName>
    </recommendedName>
</protein>
<comment type="similarity">
    <text evidence="3">Belongs to the RNase E/G family. RNase G subfamily.</text>
</comment>
<evidence type="ECO:0000313" key="18">
    <source>
        <dbReference type="Proteomes" id="UP000261875"/>
    </source>
</evidence>
<dbReference type="PANTHER" id="PTHR30001:SF0">
    <property type="entry name" value="RIBONUCLEASE G"/>
    <property type="match status" value="1"/>
</dbReference>
<dbReference type="Proteomes" id="UP000261875">
    <property type="component" value="Chromosome"/>
</dbReference>
<evidence type="ECO:0000256" key="10">
    <source>
        <dbReference type="ARBA" id="ARBA00022723"/>
    </source>
</evidence>
<dbReference type="GO" id="GO:0046872">
    <property type="term" value="F:metal ion binding"/>
    <property type="evidence" value="ECO:0007669"/>
    <property type="project" value="UniProtKB-KW"/>
</dbReference>
<dbReference type="PANTHER" id="PTHR30001">
    <property type="entry name" value="RIBONUCLEASE"/>
    <property type="match status" value="1"/>
</dbReference>
<keyword evidence="8" id="KW-0819">tRNA processing</keyword>
<reference evidence="17 18" key="1">
    <citation type="submission" date="2017-05" db="EMBL/GenBank/DDBJ databases">
        <title>Genome sequence of Candidatus Fukatsuia symbiotica and Candidatus Hamiltonella defensa from Acyrthosiphon pisum strain 5D.</title>
        <authorList>
            <person name="Patel V.A."/>
            <person name="Chevignon G."/>
            <person name="Russell J.A."/>
            <person name="Oliver K.M."/>
        </authorList>
    </citation>
    <scope>NUCLEOTIDE SEQUENCE [LARGE SCALE GENOMIC DNA]</scope>
    <source>
        <strain evidence="17 18">5D</strain>
    </source>
</reference>